<dbReference type="AlphaFoldDB" id="A0AAE3NUL2"/>
<evidence type="ECO:0000256" key="1">
    <source>
        <dbReference type="PROSITE-ProRule" id="PRU00339"/>
    </source>
</evidence>
<dbReference type="InterPro" id="IPR019734">
    <property type="entry name" value="TPR_rpt"/>
</dbReference>
<dbReference type="EMBL" id="JARGDL010000003">
    <property type="protein sequence ID" value="MDF1611216.1"/>
    <property type="molecule type" value="Genomic_DNA"/>
</dbReference>
<evidence type="ECO:0000256" key="3">
    <source>
        <dbReference type="SAM" id="Phobius"/>
    </source>
</evidence>
<sequence>MTLITEKYRDNVINSEAQIAKFYKLAKEHFQINVDSQTDQINTIKESVRFFSLELPTELKEIFISFNDAPLFWIYESSLLNQIEEFMKFNFKGLAFSELHKQIKENYARWATTKLKSEKEYYSTTTINFIERDINKHNFFKSILKGLILTYQPTFYNSEKALEIFENTIGLIKSLRLNDNTKSELNYLLKLYIGFVYLKENEYIKANETFKQALEIKPQGCSARIYSSLSEIMLGNEDVAMYYLKEVFNYDIKRLSIALKFNNLGMFNYFFRNAFIYNIFHEKGFSKVSDAIQILFKEFRVSDDSIFNSYREKIDNIKKCKLDEYYDEEIKKSFDFFEKLYIQYSTSNSTLLHATYPEFQNKIKQIIERITFNVKEKYYNEVKTYLNTYDVVINNNLSAEKHLIEELEMFKKKSQETLKETIQQITENYDLEAKEIELKINEIPEIDRYNPRAALVNNLTYNIFIAFIVFLIGGITGYSNKIIENVNEFNSIFVSVLISGSKWGAISFIIGLIITLLMAVGIAIEKYDVLSKLHRKLNLLKIEKEKEIVEAKEMNNHKQKIMIESINSSIELHRKRVAEIKEQKALAEKELYEKANQKIEEETKTLINIIS</sequence>
<dbReference type="SUPFAM" id="SSF48452">
    <property type="entry name" value="TPR-like"/>
    <property type="match status" value="1"/>
</dbReference>
<keyword evidence="2" id="KW-0175">Coiled coil</keyword>
<protein>
    <recommendedName>
        <fullName evidence="6">Tetratricopeptide repeat protein</fullName>
    </recommendedName>
</protein>
<feature type="transmembrane region" description="Helical" evidence="3">
    <location>
        <begin position="459"/>
        <end position="483"/>
    </location>
</feature>
<dbReference type="Gene3D" id="1.25.40.10">
    <property type="entry name" value="Tetratricopeptide repeat domain"/>
    <property type="match status" value="1"/>
</dbReference>
<gene>
    <name evidence="4" type="ORF">P0M35_03575</name>
</gene>
<keyword evidence="3" id="KW-1133">Transmembrane helix</keyword>
<comment type="caution">
    <text evidence="4">The sequence shown here is derived from an EMBL/GenBank/DDBJ whole genome shotgun (WGS) entry which is preliminary data.</text>
</comment>
<reference evidence="4" key="1">
    <citation type="submission" date="2023-03" db="EMBL/GenBank/DDBJ databases">
        <title>Stygiobacter electus gen. nov., sp. nov., facultatively anaerobic thermotolerant bacterium of the class Ignavibacteria from a well of Yessentuki mineral water deposit.</title>
        <authorList>
            <person name="Podosokorskaya O.A."/>
            <person name="Elcheninov A.G."/>
            <person name="Petrova N.F."/>
            <person name="Zavarzina D.G."/>
            <person name="Kublanov I.V."/>
            <person name="Merkel A.Y."/>
        </authorList>
    </citation>
    <scope>NUCLEOTIDE SEQUENCE</scope>
    <source>
        <strain evidence="4">09-Me</strain>
    </source>
</reference>
<evidence type="ECO:0000313" key="5">
    <source>
        <dbReference type="Proteomes" id="UP001221302"/>
    </source>
</evidence>
<feature type="repeat" description="TPR" evidence="1">
    <location>
        <begin position="187"/>
        <end position="220"/>
    </location>
</feature>
<organism evidence="4 5">
    <name type="scientific">Stygiobacter electus</name>
    <dbReference type="NCBI Taxonomy" id="3032292"/>
    <lineage>
        <taxon>Bacteria</taxon>
        <taxon>Pseudomonadati</taxon>
        <taxon>Ignavibacteriota</taxon>
        <taxon>Ignavibacteria</taxon>
        <taxon>Ignavibacteriales</taxon>
        <taxon>Melioribacteraceae</taxon>
        <taxon>Stygiobacter</taxon>
    </lineage>
</organism>
<keyword evidence="3" id="KW-0812">Transmembrane</keyword>
<evidence type="ECO:0000256" key="2">
    <source>
        <dbReference type="SAM" id="Coils"/>
    </source>
</evidence>
<evidence type="ECO:0000313" key="4">
    <source>
        <dbReference type="EMBL" id="MDF1611216.1"/>
    </source>
</evidence>
<proteinExistence type="predicted"/>
<keyword evidence="5" id="KW-1185">Reference proteome</keyword>
<feature type="coiled-coil region" evidence="2">
    <location>
        <begin position="563"/>
        <end position="605"/>
    </location>
</feature>
<name>A0AAE3NUL2_9BACT</name>
<accession>A0AAE3NUL2</accession>
<dbReference type="PROSITE" id="PS50005">
    <property type="entry name" value="TPR"/>
    <property type="match status" value="1"/>
</dbReference>
<dbReference type="InterPro" id="IPR011990">
    <property type="entry name" value="TPR-like_helical_dom_sf"/>
</dbReference>
<dbReference type="Proteomes" id="UP001221302">
    <property type="component" value="Unassembled WGS sequence"/>
</dbReference>
<feature type="transmembrane region" description="Helical" evidence="3">
    <location>
        <begin position="503"/>
        <end position="524"/>
    </location>
</feature>
<dbReference type="RefSeq" id="WP_321534983.1">
    <property type="nucleotide sequence ID" value="NZ_JARGDL010000003.1"/>
</dbReference>
<keyword evidence="3" id="KW-0472">Membrane</keyword>
<keyword evidence="1" id="KW-0802">TPR repeat</keyword>
<evidence type="ECO:0008006" key="6">
    <source>
        <dbReference type="Google" id="ProtNLM"/>
    </source>
</evidence>